<dbReference type="AlphaFoldDB" id="A0A0V1D9M3"/>
<sequence length="247" mass="28802">MAIVVNQTQLVYQSGQFSRFQIWVHFRLTIKHWSVIGKLVWHCRKPVSFPTQRIVGNSTGRSEFFNNLHSNWPFAQLGRKYTPFDSLGNAVQPASQIRLAGSRQPMHVHIPVDRWNGDQTIFIESITTTTLAEIRRLIFATTSTECDHQSRRFQQYLEMFLDAATVLVDVKLRIRMQHCPGFIPNFTSKKCRRIKQHLALFENHFRLFTTITTNSILVPLTGGHCFLLKKFPLNNTNQPTLLCWKWF</sequence>
<comment type="caution">
    <text evidence="1">The sequence shown here is derived from an EMBL/GenBank/DDBJ whole genome shotgun (WGS) entry which is preliminary data.</text>
</comment>
<accession>A0A0V1D9M3</accession>
<keyword evidence="2" id="KW-1185">Reference proteome</keyword>
<gene>
    <name evidence="1" type="ORF">T03_8601</name>
</gene>
<name>A0A0V1D9M3_TRIBR</name>
<proteinExistence type="predicted"/>
<protein>
    <submittedName>
        <fullName evidence="1">Uncharacterized protein</fullName>
    </submittedName>
</protein>
<evidence type="ECO:0000313" key="1">
    <source>
        <dbReference type="EMBL" id="KRY58123.1"/>
    </source>
</evidence>
<evidence type="ECO:0000313" key="2">
    <source>
        <dbReference type="Proteomes" id="UP000054653"/>
    </source>
</evidence>
<dbReference type="Proteomes" id="UP000054653">
    <property type="component" value="Unassembled WGS sequence"/>
</dbReference>
<organism evidence="1 2">
    <name type="scientific">Trichinella britovi</name>
    <name type="common">Parasitic roundworm</name>
    <dbReference type="NCBI Taxonomy" id="45882"/>
    <lineage>
        <taxon>Eukaryota</taxon>
        <taxon>Metazoa</taxon>
        <taxon>Ecdysozoa</taxon>
        <taxon>Nematoda</taxon>
        <taxon>Enoplea</taxon>
        <taxon>Dorylaimia</taxon>
        <taxon>Trichinellida</taxon>
        <taxon>Trichinellidae</taxon>
        <taxon>Trichinella</taxon>
    </lineage>
</organism>
<reference evidence="1 2" key="1">
    <citation type="submission" date="2015-01" db="EMBL/GenBank/DDBJ databases">
        <title>Evolution of Trichinella species and genotypes.</title>
        <authorList>
            <person name="Korhonen P.K."/>
            <person name="Edoardo P."/>
            <person name="Giuseppe L.R."/>
            <person name="Gasser R.B."/>
        </authorList>
    </citation>
    <scope>NUCLEOTIDE SEQUENCE [LARGE SCALE GENOMIC DNA]</scope>
    <source>
        <strain evidence="1">ISS120</strain>
    </source>
</reference>
<dbReference type="EMBL" id="JYDI01000024">
    <property type="protein sequence ID" value="KRY58123.1"/>
    <property type="molecule type" value="Genomic_DNA"/>
</dbReference>